<feature type="domain" description="Methylguanine DNA methyltransferase ribonuclease-like" evidence="4">
    <location>
        <begin position="4"/>
        <end position="74"/>
    </location>
</feature>
<comment type="subcellular location">
    <subcellularLocation>
        <location evidence="2">Cytoplasm</location>
    </subcellularLocation>
</comment>
<comment type="miscellaneous">
    <text evidence="2">This enzyme catalyzes only one turnover and therefore is not strictly catalytic. According to one definition, an enzyme is a biocatalyst that acts repeatedly and over many reaction cycles.</text>
</comment>
<dbReference type="PANTHER" id="PTHR10815">
    <property type="entry name" value="METHYLATED-DNA--PROTEIN-CYSTEINE METHYLTRANSFERASE"/>
    <property type="match status" value="1"/>
</dbReference>
<evidence type="ECO:0000256" key="1">
    <source>
        <dbReference type="ARBA" id="ARBA00022763"/>
    </source>
</evidence>
<evidence type="ECO:0000313" key="6">
    <source>
        <dbReference type="Proteomes" id="UP001176471"/>
    </source>
</evidence>
<keyword evidence="2" id="KW-0234">DNA repair</keyword>
<dbReference type="GO" id="GO:0003908">
    <property type="term" value="F:methylated-DNA-[protein]-cysteine S-methyltransferase activity"/>
    <property type="evidence" value="ECO:0007669"/>
    <property type="project" value="UniProtKB-EC"/>
</dbReference>
<dbReference type="Gene3D" id="3.30.160.70">
    <property type="entry name" value="Methylated DNA-protein cysteine methyltransferase domain"/>
    <property type="match status" value="1"/>
</dbReference>
<comment type="function">
    <text evidence="2">Involved in the cellular defense against the biological effects of O6-methylguanine (O6-MeG) and O4-methylthymine (O4-MeT) in DNA. Repairs the methylated nucleobase in DNA by stoichiometrically transferring the methyl group to a cysteine residue in the enzyme. This is a suicide reaction: the enzyme is irreversibly inactivated.</text>
</comment>
<protein>
    <recommendedName>
        <fullName evidence="2">Methylated-DNA--protein-cysteine methyltransferase</fullName>
        <ecNumber evidence="2">2.1.1.63</ecNumber>
    </recommendedName>
    <alternativeName>
        <fullName evidence="2">6-O-methylguanine-DNA methyltransferase</fullName>
        <shortName evidence="2">MGMT</shortName>
    </alternativeName>
    <alternativeName>
        <fullName evidence="2">O-6-methylguanine-DNA-alkyltransferase</fullName>
    </alternativeName>
</protein>
<evidence type="ECO:0000259" key="4">
    <source>
        <dbReference type="Pfam" id="PF02870"/>
    </source>
</evidence>
<dbReference type="NCBIfam" id="TIGR00589">
    <property type="entry name" value="ogt"/>
    <property type="match status" value="1"/>
</dbReference>
<proteinExistence type="inferred from homology"/>
<keyword evidence="2" id="KW-0963">Cytoplasm</keyword>
<dbReference type="Pfam" id="PF01035">
    <property type="entry name" value="DNA_binding_1"/>
    <property type="match status" value="1"/>
</dbReference>
<comment type="catalytic activity">
    <reaction evidence="2">
        <text>a 6-O-methyl-2'-deoxyguanosine in DNA + L-cysteinyl-[protein] = S-methyl-L-cysteinyl-[protein] + a 2'-deoxyguanosine in DNA</text>
        <dbReference type="Rhea" id="RHEA:24000"/>
        <dbReference type="Rhea" id="RHEA-COMP:10131"/>
        <dbReference type="Rhea" id="RHEA-COMP:10132"/>
        <dbReference type="Rhea" id="RHEA-COMP:11367"/>
        <dbReference type="Rhea" id="RHEA-COMP:11368"/>
        <dbReference type="ChEBI" id="CHEBI:29950"/>
        <dbReference type="ChEBI" id="CHEBI:82612"/>
        <dbReference type="ChEBI" id="CHEBI:85445"/>
        <dbReference type="ChEBI" id="CHEBI:85448"/>
        <dbReference type="EC" id="2.1.1.63"/>
    </reaction>
</comment>
<organism evidence="5 6">
    <name type="scientific">Sphingobium cyanobacteriorum</name>
    <dbReference type="NCBI Taxonomy" id="3063954"/>
    <lineage>
        <taxon>Bacteria</taxon>
        <taxon>Pseudomonadati</taxon>
        <taxon>Pseudomonadota</taxon>
        <taxon>Alphaproteobacteria</taxon>
        <taxon>Sphingomonadales</taxon>
        <taxon>Sphingomonadaceae</taxon>
        <taxon>Sphingobium</taxon>
    </lineage>
</organism>
<dbReference type="InterPro" id="IPR036217">
    <property type="entry name" value="MethylDNA_cys_MeTrfase_DNAb"/>
</dbReference>
<comment type="similarity">
    <text evidence="2">Belongs to the MGMT family.</text>
</comment>
<dbReference type="InterPro" id="IPR036631">
    <property type="entry name" value="MGMT_N_sf"/>
</dbReference>
<dbReference type="GO" id="GO:0032259">
    <property type="term" value="P:methylation"/>
    <property type="evidence" value="ECO:0007669"/>
    <property type="project" value="UniProtKB-KW"/>
</dbReference>
<feature type="active site" description="Nucleophile; methyl group acceptor" evidence="2">
    <location>
        <position position="130"/>
    </location>
</feature>
<dbReference type="Proteomes" id="UP001176471">
    <property type="component" value="Unassembled WGS sequence"/>
</dbReference>
<comment type="catalytic activity">
    <reaction evidence="2">
        <text>a 4-O-methyl-thymidine in DNA + L-cysteinyl-[protein] = a thymidine in DNA + S-methyl-L-cysteinyl-[protein]</text>
        <dbReference type="Rhea" id="RHEA:53428"/>
        <dbReference type="Rhea" id="RHEA-COMP:10131"/>
        <dbReference type="Rhea" id="RHEA-COMP:10132"/>
        <dbReference type="Rhea" id="RHEA-COMP:13555"/>
        <dbReference type="Rhea" id="RHEA-COMP:13556"/>
        <dbReference type="ChEBI" id="CHEBI:29950"/>
        <dbReference type="ChEBI" id="CHEBI:82612"/>
        <dbReference type="ChEBI" id="CHEBI:137386"/>
        <dbReference type="ChEBI" id="CHEBI:137387"/>
        <dbReference type="EC" id="2.1.1.63"/>
    </reaction>
</comment>
<keyword evidence="6" id="KW-1185">Reference proteome</keyword>
<dbReference type="InterPro" id="IPR008332">
    <property type="entry name" value="MethylG_MeTrfase_N"/>
</dbReference>
<comment type="caution">
    <text evidence="5">The sequence shown here is derived from an EMBL/GenBank/DDBJ whole genome shotgun (WGS) entry which is preliminary data.</text>
</comment>
<dbReference type="RefSeq" id="WP_304535823.1">
    <property type="nucleotide sequence ID" value="NZ_JAUQOM010000003.1"/>
</dbReference>
<evidence type="ECO:0000313" key="5">
    <source>
        <dbReference type="EMBL" id="MDO7835413.1"/>
    </source>
</evidence>
<gene>
    <name evidence="5" type="ORF">Q4610_10180</name>
</gene>
<reference evidence="5" key="1">
    <citation type="submission" date="2023-07" db="EMBL/GenBank/DDBJ databases">
        <title>Bacterial whole genome sequence for Sphingobium sp. HBC34.</title>
        <authorList>
            <person name="Le V."/>
            <person name="Ko S.-R."/>
            <person name="Ahn C.-Y."/>
            <person name="Oh H.-M."/>
        </authorList>
    </citation>
    <scope>NUCLEOTIDE SEQUENCE</scope>
    <source>
        <strain evidence="5">HBC34</strain>
    </source>
</reference>
<dbReference type="HAMAP" id="MF_00772">
    <property type="entry name" value="OGT"/>
    <property type="match status" value="1"/>
</dbReference>
<dbReference type="InterPro" id="IPR023546">
    <property type="entry name" value="MGMT"/>
</dbReference>
<keyword evidence="2 5" id="KW-0489">Methyltransferase</keyword>
<keyword evidence="2 5" id="KW-0808">Transferase</keyword>
<dbReference type="Gene3D" id="1.10.10.10">
    <property type="entry name" value="Winged helix-like DNA-binding domain superfamily/Winged helix DNA-binding domain"/>
    <property type="match status" value="1"/>
</dbReference>
<dbReference type="SUPFAM" id="SSF46767">
    <property type="entry name" value="Methylated DNA-protein cysteine methyltransferase, C-terminal domain"/>
    <property type="match status" value="1"/>
</dbReference>
<name>A0ABT8ZM05_9SPHN</name>
<dbReference type="SUPFAM" id="SSF53155">
    <property type="entry name" value="Methylated DNA-protein cysteine methyltransferase domain"/>
    <property type="match status" value="1"/>
</dbReference>
<sequence length="183" mass="19763">MTLVQTLFASPVGDLGLIASDHGLVAILWENDDLDRVRLPQRNICDDHPILDQAQTQLAGYFAGTRQHFSLPLDWRGTIFQRRVWAMLLTIPYGETRSYGDIARAIGHPAASRAVGAANGRNPLSIIAPCHRVVGANGALTGFAAGVETKRWLLDFERRIKAYTARSGAEEAGDAGNGVGQGD</sequence>
<dbReference type="EC" id="2.1.1.63" evidence="2"/>
<dbReference type="PANTHER" id="PTHR10815:SF5">
    <property type="entry name" value="METHYLATED-DNA--PROTEIN-CYSTEINE METHYLTRANSFERASE"/>
    <property type="match status" value="1"/>
</dbReference>
<dbReference type="EMBL" id="JAUQOM010000003">
    <property type="protein sequence ID" value="MDO7835413.1"/>
    <property type="molecule type" value="Genomic_DNA"/>
</dbReference>
<evidence type="ECO:0000256" key="2">
    <source>
        <dbReference type="HAMAP-Rule" id="MF_00772"/>
    </source>
</evidence>
<feature type="domain" description="Methylated-DNA-[protein]-cysteine S-methyltransferase DNA binding" evidence="3">
    <location>
        <begin position="80"/>
        <end position="158"/>
    </location>
</feature>
<accession>A0ABT8ZM05</accession>
<dbReference type="Pfam" id="PF02870">
    <property type="entry name" value="Methyltransf_1N"/>
    <property type="match status" value="1"/>
</dbReference>
<dbReference type="InterPro" id="IPR036388">
    <property type="entry name" value="WH-like_DNA-bd_sf"/>
</dbReference>
<dbReference type="CDD" id="cd06445">
    <property type="entry name" value="ATase"/>
    <property type="match status" value="1"/>
</dbReference>
<keyword evidence="1 2" id="KW-0227">DNA damage</keyword>
<evidence type="ECO:0000259" key="3">
    <source>
        <dbReference type="Pfam" id="PF01035"/>
    </source>
</evidence>
<dbReference type="InterPro" id="IPR014048">
    <property type="entry name" value="MethylDNA_cys_MeTrfase_DNA-bd"/>
</dbReference>